<comment type="similarity">
    <text evidence="1">Belongs to the sulfatase family.</text>
</comment>
<dbReference type="Pfam" id="PF00884">
    <property type="entry name" value="Sulfatase"/>
    <property type="match status" value="1"/>
</dbReference>
<dbReference type="PANTHER" id="PTHR43108">
    <property type="entry name" value="N-ACETYLGLUCOSAMINE-6-SULFATASE FAMILY MEMBER"/>
    <property type="match status" value="1"/>
</dbReference>
<keyword evidence="3" id="KW-0378">Hydrolase</keyword>
<feature type="domain" description="Sulfatase N-terminal" evidence="6">
    <location>
        <begin position="36"/>
        <end position="394"/>
    </location>
</feature>
<dbReference type="RefSeq" id="WP_089884727.1">
    <property type="nucleotide sequence ID" value="NZ_FNGV01000001.1"/>
</dbReference>
<dbReference type="InterPro" id="IPR017850">
    <property type="entry name" value="Alkaline_phosphatase_core_sf"/>
</dbReference>
<feature type="chain" id="PRO_5011736023" evidence="5">
    <location>
        <begin position="27"/>
        <end position="527"/>
    </location>
</feature>
<reference evidence="8" key="1">
    <citation type="submission" date="2016-10" db="EMBL/GenBank/DDBJ databases">
        <authorList>
            <person name="Varghese N."/>
            <person name="Submissions S."/>
        </authorList>
    </citation>
    <scope>NUCLEOTIDE SEQUENCE [LARGE SCALE GENOMIC DNA]</scope>
    <source>
        <strain evidence="8">DSM 19886</strain>
    </source>
</reference>
<keyword evidence="2 5" id="KW-0732">Signal</keyword>
<dbReference type="GO" id="GO:0016787">
    <property type="term" value="F:hydrolase activity"/>
    <property type="evidence" value="ECO:0007669"/>
    <property type="project" value="UniProtKB-KW"/>
</dbReference>
<keyword evidence="8" id="KW-1185">Reference proteome</keyword>
<evidence type="ECO:0000256" key="3">
    <source>
        <dbReference type="ARBA" id="ARBA00022801"/>
    </source>
</evidence>
<evidence type="ECO:0000313" key="8">
    <source>
        <dbReference type="Proteomes" id="UP000199440"/>
    </source>
</evidence>
<gene>
    <name evidence="7" type="ORF">SAMN04488514_101391</name>
</gene>
<evidence type="ECO:0000259" key="6">
    <source>
        <dbReference type="Pfam" id="PF00884"/>
    </source>
</evidence>
<dbReference type="AlphaFoldDB" id="A0A1G9J3Q9"/>
<evidence type="ECO:0000256" key="2">
    <source>
        <dbReference type="ARBA" id="ARBA00022729"/>
    </source>
</evidence>
<evidence type="ECO:0000256" key="4">
    <source>
        <dbReference type="ARBA" id="ARBA00023180"/>
    </source>
</evidence>
<keyword evidence="4" id="KW-0325">Glycoprotein</keyword>
<dbReference type="InterPro" id="IPR024607">
    <property type="entry name" value="Sulfatase_CS"/>
</dbReference>
<protein>
    <submittedName>
        <fullName evidence="7">Arylsulfatase A</fullName>
    </submittedName>
</protein>
<feature type="signal peptide" evidence="5">
    <location>
        <begin position="1"/>
        <end position="26"/>
    </location>
</feature>
<dbReference type="Proteomes" id="UP000199440">
    <property type="component" value="Unassembled WGS sequence"/>
</dbReference>
<evidence type="ECO:0000313" key="7">
    <source>
        <dbReference type="EMBL" id="SDL32147.1"/>
    </source>
</evidence>
<sequence length="527" mass="60772">MNNCFRNFIFSAFLIFTTCFTFLLQAQQKQAENEKPNILFILSDDHTSQAWGIYGGLLKDYVQNKNIKRLADEGAVLDNAFCTNSICSPSRATILSGQYSHLNKVYTLNEALPEGHPNIAKALSKNGYQTAVIGKWHLVRPPEGFDYFNVLPGQGVYWNPILKTKENWKDGHDGTSGKKYNGFSTDVITDLTIEHLEKRDTSKPFLMFCNFKATHEPFDYPERFKSLYVNDEIPEPESLYDFGPETTGRTFEGQKLENLSKRWYQATVDPDNFWTSYPGLPYPLDGLDSIQKRKKIYQKLVKDFMRCGAAIDDNIGKLLDYLEKEGIADNTIVVYTADQGYFLGEHGFFDKRLIYEESLRMPFVIRYPKEIKGGQRIDDIILNIDFAALLADYGGAENTDFIQGVSFRENLKGNTPADWRKQMYYRYWLHDPVRPGHFGVRNERYKLAFFYGQGLGMKGASKESSEPVWEFYDLEKDPKELHNAISDPQYATIIADMKNAIRLEKQKYKDTDDEYPVMKEIIENAFN</sequence>
<dbReference type="EMBL" id="FNGV01000001">
    <property type="protein sequence ID" value="SDL32147.1"/>
    <property type="molecule type" value="Genomic_DNA"/>
</dbReference>
<dbReference type="PANTHER" id="PTHR43108:SF6">
    <property type="entry name" value="N-SULPHOGLUCOSAMINE SULPHOHYDROLASE"/>
    <property type="match status" value="1"/>
</dbReference>
<dbReference type="CDD" id="cd16031">
    <property type="entry name" value="G6S_like"/>
    <property type="match status" value="1"/>
</dbReference>
<evidence type="ECO:0000256" key="5">
    <source>
        <dbReference type="SAM" id="SignalP"/>
    </source>
</evidence>
<dbReference type="Gene3D" id="3.40.720.10">
    <property type="entry name" value="Alkaline Phosphatase, subunit A"/>
    <property type="match status" value="1"/>
</dbReference>
<accession>A0A1G9J3Q9</accession>
<dbReference type="InterPro" id="IPR000917">
    <property type="entry name" value="Sulfatase_N"/>
</dbReference>
<evidence type="ECO:0000256" key="1">
    <source>
        <dbReference type="ARBA" id="ARBA00008779"/>
    </source>
</evidence>
<dbReference type="SUPFAM" id="SSF53649">
    <property type="entry name" value="Alkaline phosphatase-like"/>
    <property type="match status" value="1"/>
</dbReference>
<dbReference type="STRING" id="192904.SAMN04488514_101391"/>
<dbReference type="PROSITE" id="PS00149">
    <property type="entry name" value="SULFATASE_2"/>
    <property type="match status" value="1"/>
</dbReference>
<name>A0A1G9J3Q9_9FLAO</name>
<proteinExistence type="inferred from homology"/>
<organism evidence="7 8">
    <name type="scientific">Kriegella aquimaris</name>
    <dbReference type="NCBI Taxonomy" id="192904"/>
    <lineage>
        <taxon>Bacteria</taxon>
        <taxon>Pseudomonadati</taxon>
        <taxon>Bacteroidota</taxon>
        <taxon>Flavobacteriia</taxon>
        <taxon>Flavobacteriales</taxon>
        <taxon>Flavobacteriaceae</taxon>
        <taxon>Kriegella</taxon>
    </lineage>
</organism>
<dbReference type="OrthoDB" id="9815108at2"/>